<dbReference type="GO" id="GO:0005886">
    <property type="term" value="C:plasma membrane"/>
    <property type="evidence" value="ECO:0007669"/>
    <property type="project" value="UniProtKB-SubCell"/>
</dbReference>
<evidence type="ECO:0000256" key="9">
    <source>
        <dbReference type="ARBA" id="ARBA00023170"/>
    </source>
</evidence>
<evidence type="ECO:0000256" key="11">
    <source>
        <dbReference type="SAM" id="Phobius"/>
    </source>
</evidence>
<feature type="transmembrane region" description="Helical" evidence="11">
    <location>
        <begin position="197"/>
        <end position="215"/>
    </location>
</feature>
<keyword evidence="3" id="KW-0716">Sensory transduction</keyword>
<evidence type="ECO:0000256" key="4">
    <source>
        <dbReference type="ARBA" id="ARBA00022692"/>
    </source>
</evidence>
<proteinExistence type="predicted"/>
<keyword evidence="2" id="KW-1003">Cell membrane</keyword>
<evidence type="ECO:0000256" key="5">
    <source>
        <dbReference type="ARBA" id="ARBA00022725"/>
    </source>
</evidence>
<evidence type="ECO:0000313" key="13">
    <source>
        <dbReference type="EMBL" id="PIN97665.1"/>
    </source>
</evidence>
<evidence type="ECO:0000256" key="3">
    <source>
        <dbReference type="ARBA" id="ARBA00022606"/>
    </source>
</evidence>
<dbReference type="GO" id="GO:0004930">
    <property type="term" value="F:G protein-coupled receptor activity"/>
    <property type="evidence" value="ECO:0007669"/>
    <property type="project" value="UniProtKB-KW"/>
</dbReference>
<evidence type="ECO:0000256" key="10">
    <source>
        <dbReference type="ARBA" id="ARBA00023224"/>
    </source>
</evidence>
<evidence type="ECO:0000256" key="6">
    <source>
        <dbReference type="ARBA" id="ARBA00022989"/>
    </source>
</evidence>
<dbReference type="AlphaFoldDB" id="A0A2G9P2U9"/>
<keyword evidence="9" id="KW-0675">Receptor</keyword>
<feature type="transmembrane region" description="Helical" evidence="11">
    <location>
        <begin position="156"/>
        <end position="177"/>
    </location>
</feature>
<evidence type="ECO:0000256" key="8">
    <source>
        <dbReference type="ARBA" id="ARBA00023136"/>
    </source>
</evidence>
<keyword evidence="4 11" id="KW-0812">Transmembrane</keyword>
<dbReference type="GO" id="GO:0004984">
    <property type="term" value="F:olfactory receptor activity"/>
    <property type="evidence" value="ECO:0007669"/>
    <property type="project" value="InterPro"/>
</dbReference>
<dbReference type="Proteomes" id="UP000228934">
    <property type="component" value="Unassembled WGS sequence"/>
</dbReference>
<dbReference type="OrthoDB" id="9045771at2759"/>
<dbReference type="PRINTS" id="PR00245">
    <property type="entry name" value="OLFACTORYR"/>
</dbReference>
<sequence length="406" mass="46059">MCSPSLGYYILPWTVCIHILETTSKLCSRQVGVCAVYSNDASTKSYYLHTTKPGGQKCDQETFQKQAFPKIGKADRHNISHKPLKYRKVDMFGSIIMDRNSSLVIKEFILRGIPHTEDLHFFFILIFFVIYIFTIAGNSMLIIAVKGTPALHKSMYLFLTNLSFLDICLSSVTLPKLLSNFLSWKTIPFNECVCQLYFFHFLASCECFLYTVMAYDRYVAICQPLHYSRLMSWRICISLACGCWTTGSLHSMTHTLLTFLLPYCGPNTIDYFFCDIIPILKLACTDTTINKTVTLANIGAVALLCFIIILTSYVHILAAIMKIKTVNARMKTFSTCASHVTAVMLFYVPCVFIYLRPYSGTSGDSFIAIFYTLLTPLLNPIIYSLRNKEVKVGLKEILRGHLFNSC</sequence>
<dbReference type="PRINTS" id="PR00237">
    <property type="entry name" value="GPCRRHODOPSN"/>
</dbReference>
<dbReference type="InterPro" id="IPR000276">
    <property type="entry name" value="GPCR_Rhodpsn"/>
</dbReference>
<evidence type="ECO:0000313" key="14">
    <source>
        <dbReference type="Proteomes" id="UP000228934"/>
    </source>
</evidence>
<dbReference type="FunFam" id="1.20.1070.10:FF:000001">
    <property type="entry name" value="Olfactory receptor"/>
    <property type="match status" value="1"/>
</dbReference>
<keyword evidence="7" id="KW-0297">G-protein coupled receptor</keyword>
<reference evidence="14" key="1">
    <citation type="journal article" date="2017" name="Nat. Commun.">
        <title>The North American bullfrog draft genome provides insight into hormonal regulation of long noncoding RNA.</title>
        <authorList>
            <person name="Hammond S.A."/>
            <person name="Warren R.L."/>
            <person name="Vandervalk B.P."/>
            <person name="Kucuk E."/>
            <person name="Khan H."/>
            <person name="Gibb E.A."/>
            <person name="Pandoh P."/>
            <person name="Kirk H."/>
            <person name="Zhao Y."/>
            <person name="Jones M."/>
            <person name="Mungall A.J."/>
            <person name="Coope R."/>
            <person name="Pleasance S."/>
            <person name="Moore R.A."/>
            <person name="Holt R.A."/>
            <person name="Round J.M."/>
            <person name="Ohora S."/>
            <person name="Walle B.V."/>
            <person name="Veldhoen N."/>
            <person name="Helbing C.C."/>
            <person name="Birol I."/>
        </authorList>
    </citation>
    <scope>NUCLEOTIDE SEQUENCE [LARGE SCALE GENOMIC DNA]</scope>
</reference>
<feature type="transmembrane region" description="Helical" evidence="11">
    <location>
        <begin position="298"/>
        <end position="320"/>
    </location>
</feature>
<feature type="transmembrane region" description="Helical" evidence="11">
    <location>
        <begin position="332"/>
        <end position="354"/>
    </location>
</feature>
<keyword evidence="10" id="KW-0807">Transducer</keyword>
<dbReference type="PROSITE" id="PS50262">
    <property type="entry name" value="G_PROTEIN_RECEP_F1_2"/>
    <property type="match status" value="1"/>
</dbReference>
<dbReference type="Gene3D" id="1.20.1070.10">
    <property type="entry name" value="Rhodopsin 7-helix transmembrane proteins"/>
    <property type="match status" value="1"/>
</dbReference>
<dbReference type="InterPro" id="IPR050516">
    <property type="entry name" value="Olfactory_GPCR"/>
</dbReference>
<comment type="subcellular location">
    <subcellularLocation>
        <location evidence="1">Cell membrane</location>
        <topology evidence="1">Multi-pass membrane protein</topology>
    </subcellularLocation>
</comment>
<keyword evidence="5" id="KW-0552">Olfaction</keyword>
<dbReference type="Pfam" id="PF13853">
    <property type="entry name" value="7tm_4"/>
    <property type="match status" value="1"/>
</dbReference>
<gene>
    <name evidence="13" type="ORF">AB205_0102740</name>
</gene>
<dbReference type="CDD" id="cd13954">
    <property type="entry name" value="7tmA_OR"/>
    <property type="match status" value="1"/>
</dbReference>
<dbReference type="InterPro" id="IPR017452">
    <property type="entry name" value="GPCR_Rhodpsn_7TM"/>
</dbReference>
<protein>
    <recommendedName>
        <fullName evidence="12">G-protein coupled receptors family 1 profile domain-containing protein</fullName>
    </recommendedName>
</protein>
<keyword evidence="8 11" id="KW-0472">Membrane</keyword>
<feature type="transmembrane region" description="Helical" evidence="11">
    <location>
        <begin position="121"/>
        <end position="144"/>
    </location>
</feature>
<dbReference type="EMBL" id="KV923266">
    <property type="protein sequence ID" value="PIN97665.1"/>
    <property type="molecule type" value="Genomic_DNA"/>
</dbReference>
<evidence type="ECO:0000256" key="7">
    <source>
        <dbReference type="ARBA" id="ARBA00023040"/>
    </source>
</evidence>
<feature type="domain" description="G-protein coupled receptors family 1 profile" evidence="12">
    <location>
        <begin position="137"/>
        <end position="383"/>
    </location>
</feature>
<evidence type="ECO:0000256" key="2">
    <source>
        <dbReference type="ARBA" id="ARBA00022475"/>
    </source>
</evidence>
<feature type="transmembrane region" description="Helical" evidence="11">
    <location>
        <begin position="235"/>
        <end position="253"/>
    </location>
</feature>
<evidence type="ECO:0000259" key="12">
    <source>
        <dbReference type="PROSITE" id="PS50262"/>
    </source>
</evidence>
<dbReference type="PANTHER" id="PTHR26452">
    <property type="entry name" value="OLFACTORY RECEPTOR"/>
    <property type="match status" value="1"/>
</dbReference>
<dbReference type="SUPFAM" id="SSF81321">
    <property type="entry name" value="Family A G protein-coupled receptor-like"/>
    <property type="match status" value="1"/>
</dbReference>
<feature type="transmembrane region" description="Helical" evidence="11">
    <location>
        <begin position="366"/>
        <end position="385"/>
    </location>
</feature>
<organism evidence="13 14">
    <name type="scientific">Aquarana catesbeiana</name>
    <name type="common">American bullfrog</name>
    <name type="synonym">Rana catesbeiana</name>
    <dbReference type="NCBI Taxonomy" id="8400"/>
    <lineage>
        <taxon>Eukaryota</taxon>
        <taxon>Metazoa</taxon>
        <taxon>Chordata</taxon>
        <taxon>Craniata</taxon>
        <taxon>Vertebrata</taxon>
        <taxon>Euteleostomi</taxon>
        <taxon>Amphibia</taxon>
        <taxon>Batrachia</taxon>
        <taxon>Anura</taxon>
        <taxon>Neobatrachia</taxon>
        <taxon>Ranoidea</taxon>
        <taxon>Ranidae</taxon>
        <taxon>Aquarana</taxon>
    </lineage>
</organism>
<keyword evidence="14" id="KW-1185">Reference proteome</keyword>
<dbReference type="InterPro" id="IPR000725">
    <property type="entry name" value="Olfact_rcpt"/>
</dbReference>
<keyword evidence="6 11" id="KW-1133">Transmembrane helix</keyword>
<evidence type="ECO:0000256" key="1">
    <source>
        <dbReference type="ARBA" id="ARBA00004651"/>
    </source>
</evidence>
<name>A0A2G9P2U9_AQUCT</name>
<accession>A0A2G9P2U9</accession>